<dbReference type="SUPFAM" id="SSF63411">
    <property type="entry name" value="LuxS/MPP-like metallohydrolase"/>
    <property type="match status" value="2"/>
</dbReference>
<dbReference type="InterPro" id="IPR011249">
    <property type="entry name" value="Metalloenz_LuxS/M16"/>
</dbReference>
<dbReference type="Pfam" id="PF05193">
    <property type="entry name" value="Peptidase_M16_C"/>
    <property type="match status" value="1"/>
</dbReference>
<organism evidence="5 6">
    <name type="scientific">Acinetobacter gandensis</name>
    <dbReference type="NCBI Taxonomy" id="1443941"/>
    <lineage>
        <taxon>Bacteria</taxon>
        <taxon>Pseudomonadati</taxon>
        <taxon>Pseudomonadota</taxon>
        <taxon>Gammaproteobacteria</taxon>
        <taxon>Moraxellales</taxon>
        <taxon>Moraxellaceae</taxon>
        <taxon>Acinetobacter</taxon>
    </lineage>
</organism>
<dbReference type="InterPro" id="IPR050361">
    <property type="entry name" value="MPP/UQCRC_Complex"/>
</dbReference>
<dbReference type="Proteomes" id="UP000185753">
    <property type="component" value="Unassembled WGS sequence"/>
</dbReference>
<feature type="chain" id="PRO_5008360599" evidence="2">
    <location>
        <begin position="22"/>
        <end position="522"/>
    </location>
</feature>
<gene>
    <name evidence="5" type="ORF">A9J31_09395</name>
</gene>
<proteinExistence type="predicted"/>
<dbReference type="InterPro" id="IPR011765">
    <property type="entry name" value="Pept_M16_N"/>
</dbReference>
<name>A0A1A7R7G6_9GAMM</name>
<keyword evidence="2" id="KW-0732">Signal</keyword>
<dbReference type="AlphaFoldDB" id="A0A1A7R7G6"/>
<reference evidence="6" key="1">
    <citation type="submission" date="2016-06" db="EMBL/GenBank/DDBJ databases">
        <authorList>
            <person name="Radolfova-Krizova L."/>
            <person name="Nemec A."/>
        </authorList>
    </citation>
    <scope>NUCLEOTIDE SEQUENCE [LARGE SCALE GENOMIC DNA]</scope>
    <source>
        <strain evidence="6">ANC 4275</strain>
    </source>
</reference>
<dbReference type="PANTHER" id="PTHR11851:SF224">
    <property type="entry name" value="PROCESSING PROTEASE"/>
    <property type="match status" value="1"/>
</dbReference>
<protein>
    <submittedName>
        <fullName evidence="5">Peptidase M16</fullName>
    </submittedName>
</protein>
<evidence type="ECO:0000313" key="5">
    <source>
        <dbReference type="EMBL" id="OBX27443.1"/>
    </source>
</evidence>
<sequence>MSTLKILCLSVLSITSGLVFAESYTENIPDINDNPSQLQSIPMLQSLRNVQLEKEYRAPHVQELKNRNGVRTLFVESQDLPMVDIQLTFNAGAARDEEVGKGLFGTANMAARLMDEGTEKYNAAEIASVFDQSGAQMSIQAHRDMFVMRLRVLSDPKKLEPALGMMMEILKNATFKNSSISLALSNNQAGQKQLQESPSRLMGIRFNRELYGTHPYAEPITGTNGSIKKITPEILKTFRDKFLVAQNMNIAITGKLSTKEAQNLAERLSGNLKQGEKAKPLATPVEKNGFNIVYMPFNSTQANVMFGHLGTIRNNPDRLALEVANRMFGGGGFNSILMQELRIKRGYTYGAYSSFSFSQSPGTFSFSYGTRQDQLVDSIKVAHKAYVDFVKKPIDAKQLEETKAGMLRAFPNNYSSNSTINAQLGLLGFYDQPTDYLSQYPKLLEKITVNDVQQAVQKYMHPEDMTVIVVSQQLDKEQLKHILQENLGTTPEPKQLPSNVAPLPMPATDVPAQTPSDKRASI</sequence>
<comment type="caution">
    <text evidence="5">The sequence shown here is derived from an EMBL/GenBank/DDBJ whole genome shotgun (WGS) entry which is preliminary data.</text>
</comment>
<dbReference type="RefSeq" id="WP_067767056.1">
    <property type="nucleotide sequence ID" value="NZ_CP183909.1"/>
</dbReference>
<feature type="domain" description="Peptidase M16 C-terminal" evidence="4">
    <location>
        <begin position="229"/>
        <end position="405"/>
    </location>
</feature>
<dbReference type="PANTHER" id="PTHR11851">
    <property type="entry name" value="METALLOPROTEASE"/>
    <property type="match status" value="1"/>
</dbReference>
<feature type="region of interest" description="Disordered" evidence="1">
    <location>
        <begin position="486"/>
        <end position="522"/>
    </location>
</feature>
<keyword evidence="6" id="KW-1185">Reference proteome</keyword>
<accession>A0A1A7R7G6</accession>
<dbReference type="Pfam" id="PF00675">
    <property type="entry name" value="Peptidase_M16"/>
    <property type="match status" value="1"/>
</dbReference>
<evidence type="ECO:0000259" key="4">
    <source>
        <dbReference type="Pfam" id="PF05193"/>
    </source>
</evidence>
<dbReference type="InterPro" id="IPR007863">
    <property type="entry name" value="Peptidase_M16_C"/>
</dbReference>
<evidence type="ECO:0000256" key="1">
    <source>
        <dbReference type="SAM" id="MobiDB-lite"/>
    </source>
</evidence>
<dbReference type="OrthoDB" id="9811314at2"/>
<evidence type="ECO:0000259" key="3">
    <source>
        <dbReference type="Pfam" id="PF00675"/>
    </source>
</evidence>
<dbReference type="GO" id="GO:0046872">
    <property type="term" value="F:metal ion binding"/>
    <property type="evidence" value="ECO:0007669"/>
    <property type="project" value="InterPro"/>
</dbReference>
<dbReference type="EMBL" id="LZDS01000029">
    <property type="protein sequence ID" value="OBX27443.1"/>
    <property type="molecule type" value="Genomic_DNA"/>
</dbReference>
<dbReference type="Gene3D" id="3.30.830.10">
    <property type="entry name" value="Metalloenzyme, LuxS/M16 peptidase-like"/>
    <property type="match status" value="2"/>
</dbReference>
<evidence type="ECO:0000313" key="6">
    <source>
        <dbReference type="Proteomes" id="UP000185753"/>
    </source>
</evidence>
<dbReference type="STRING" id="1443941.A9J31_09395"/>
<evidence type="ECO:0000256" key="2">
    <source>
        <dbReference type="SAM" id="SignalP"/>
    </source>
</evidence>
<feature type="signal peptide" evidence="2">
    <location>
        <begin position="1"/>
        <end position="21"/>
    </location>
</feature>
<feature type="domain" description="Peptidase M16 N-terminal" evidence="3">
    <location>
        <begin position="79"/>
        <end position="223"/>
    </location>
</feature>